<feature type="region of interest" description="Disordered" evidence="1">
    <location>
        <begin position="333"/>
        <end position="358"/>
    </location>
</feature>
<protein>
    <recommendedName>
        <fullName evidence="4">Ewing tumor-associated antigen 1</fullName>
    </recommendedName>
</protein>
<feature type="region of interest" description="Disordered" evidence="1">
    <location>
        <begin position="405"/>
        <end position="425"/>
    </location>
</feature>
<dbReference type="Pfam" id="PF15350">
    <property type="entry name" value="ETAA1"/>
    <property type="match status" value="1"/>
</dbReference>
<dbReference type="PANTHER" id="PTHR16434:SF3">
    <property type="entry name" value="EWING'S TUMOR-ASSOCIATED ANTIGEN 1"/>
    <property type="match status" value="1"/>
</dbReference>
<feature type="compositionally biased region" description="Polar residues" evidence="1">
    <location>
        <begin position="241"/>
        <end position="252"/>
    </location>
</feature>
<dbReference type="Proteomes" id="UP001153269">
    <property type="component" value="Unassembled WGS sequence"/>
</dbReference>
<gene>
    <name evidence="2" type="ORF">PLEPLA_LOCUS15376</name>
</gene>
<dbReference type="GO" id="GO:0006974">
    <property type="term" value="P:DNA damage response"/>
    <property type="evidence" value="ECO:0007669"/>
    <property type="project" value="TreeGrafter"/>
</dbReference>
<dbReference type="GO" id="GO:2000001">
    <property type="term" value="P:regulation of DNA damage checkpoint"/>
    <property type="evidence" value="ECO:0007669"/>
    <property type="project" value="TreeGrafter"/>
</dbReference>
<evidence type="ECO:0008006" key="4">
    <source>
        <dbReference type="Google" id="ProtNLM"/>
    </source>
</evidence>
<dbReference type="GO" id="GO:0031297">
    <property type="term" value="P:replication fork processing"/>
    <property type="evidence" value="ECO:0007669"/>
    <property type="project" value="TreeGrafter"/>
</dbReference>
<feature type="region of interest" description="Disordered" evidence="1">
    <location>
        <begin position="23"/>
        <end position="92"/>
    </location>
</feature>
<feature type="region of interest" description="Disordered" evidence="1">
    <location>
        <begin position="482"/>
        <end position="516"/>
    </location>
</feature>
<dbReference type="GO" id="GO:0043596">
    <property type="term" value="C:nuclear replication fork"/>
    <property type="evidence" value="ECO:0007669"/>
    <property type="project" value="TreeGrafter"/>
</dbReference>
<evidence type="ECO:0000256" key="1">
    <source>
        <dbReference type="SAM" id="MobiDB-lite"/>
    </source>
</evidence>
<organism evidence="2 3">
    <name type="scientific">Pleuronectes platessa</name>
    <name type="common">European plaice</name>
    <dbReference type="NCBI Taxonomy" id="8262"/>
    <lineage>
        <taxon>Eukaryota</taxon>
        <taxon>Metazoa</taxon>
        <taxon>Chordata</taxon>
        <taxon>Craniata</taxon>
        <taxon>Vertebrata</taxon>
        <taxon>Euteleostomi</taxon>
        <taxon>Actinopterygii</taxon>
        <taxon>Neopterygii</taxon>
        <taxon>Teleostei</taxon>
        <taxon>Neoteleostei</taxon>
        <taxon>Acanthomorphata</taxon>
        <taxon>Carangaria</taxon>
        <taxon>Pleuronectiformes</taxon>
        <taxon>Pleuronectoidei</taxon>
        <taxon>Pleuronectidae</taxon>
        <taxon>Pleuronectes</taxon>
    </lineage>
</organism>
<proteinExistence type="predicted"/>
<accession>A0A9N7UBF5</accession>
<name>A0A9N7UBF5_PLEPL</name>
<evidence type="ECO:0000313" key="2">
    <source>
        <dbReference type="EMBL" id="CAB1427437.1"/>
    </source>
</evidence>
<feature type="compositionally biased region" description="Polar residues" evidence="1">
    <location>
        <begin position="494"/>
        <end position="516"/>
    </location>
</feature>
<keyword evidence="3" id="KW-1185">Reference proteome</keyword>
<dbReference type="EMBL" id="CADEAL010000968">
    <property type="protein sequence ID" value="CAB1427437.1"/>
    <property type="molecule type" value="Genomic_DNA"/>
</dbReference>
<comment type="caution">
    <text evidence="2">The sequence shown here is derived from an EMBL/GenBank/DDBJ whole genome shotgun (WGS) entry which is preliminary data.</text>
</comment>
<feature type="region of interest" description="Disordered" evidence="1">
    <location>
        <begin position="241"/>
        <end position="291"/>
    </location>
</feature>
<dbReference type="PANTHER" id="PTHR16434">
    <property type="entry name" value="EWING'S TUMOR-ASSOCIATED ANTIGEN 1 ETAA1"/>
    <property type="match status" value="1"/>
</dbReference>
<feature type="compositionally biased region" description="Low complexity" evidence="1">
    <location>
        <begin position="307"/>
        <end position="317"/>
    </location>
</feature>
<evidence type="ECO:0000313" key="3">
    <source>
        <dbReference type="Proteomes" id="UP001153269"/>
    </source>
</evidence>
<dbReference type="AlphaFoldDB" id="A0A9N7UBF5"/>
<dbReference type="GO" id="GO:0043539">
    <property type="term" value="F:protein serine/threonine kinase activator activity"/>
    <property type="evidence" value="ECO:0007669"/>
    <property type="project" value="TreeGrafter"/>
</dbReference>
<reference evidence="2" key="1">
    <citation type="submission" date="2020-03" db="EMBL/GenBank/DDBJ databases">
        <authorList>
            <person name="Weist P."/>
        </authorList>
    </citation>
    <scope>NUCLEOTIDE SEQUENCE</scope>
</reference>
<dbReference type="InterPro" id="IPR029406">
    <property type="entry name" value="ETAA1"/>
</dbReference>
<sequence>MRQSADSGSVNFTELWSSVSGLYPREAPERSPAPQMPGSDSPAAVCRDLQSPIRRGGSRFAGLNNGDSPGDGEASQDIFWDSTSPDQAHWGSGFRNTRVVEISDIVNRIAPKDVKPRQTDSALLQWIGDSAVPSTPEIRVPRIRKRSSRQSSVDDLMKLAKQFDQNMQQDKETTERLHTVNMDLNECVNTSKVKTQGASSCSSVKDPKDQVEAELQALFDCSTQNFSGRLSQASVASACSQEVKNRPGTSASAEPRPAQKPESSSAAQPAGGKGTSGFSGNNLDDFDDDWDNDDLLNDSLLLAMTQNPDQHQNNQPNATVPSNTKMNTTHFTSVCKASPKRSSRPQPSYKPPKPSGRILQELCPKLKTSNRSTFKLESNPLFQPESATKQVSSSRFTATQTKSVMSATETLVPPQPDKSTDNQRKALAVDSCKDISDSLWGDGEDDALLYQVCDSVERISNSQQQQGSAGRCQDKPDFTVDKQRKATAPRPIDTTWSTSVSAGASRQSPGAFVRSNSLPGTSCEAGNYRGWNIPMKGANNQSGMSQSLPGSRVSLGTFSRLRDPSGAIQAGSANVQMKPSTVTARTPQNSRSCHTAFKRNVSDSAAICSKVFVTSQMTGKCSAAEIERKKQEALAKRRQRLQNAPKP</sequence>
<feature type="region of interest" description="Disordered" evidence="1">
    <location>
        <begin position="307"/>
        <end position="326"/>
    </location>
</feature>